<dbReference type="InterPro" id="IPR051907">
    <property type="entry name" value="DoxX-like_oxidoreductase"/>
</dbReference>
<comment type="caution">
    <text evidence="8">The sequence shown here is derived from an EMBL/GenBank/DDBJ whole genome shotgun (WGS) entry which is preliminary data.</text>
</comment>
<feature type="transmembrane region" description="Helical" evidence="7">
    <location>
        <begin position="6"/>
        <end position="25"/>
    </location>
</feature>
<dbReference type="EMBL" id="DSVI01000008">
    <property type="protein sequence ID" value="HGT47936.1"/>
    <property type="molecule type" value="Genomic_DNA"/>
</dbReference>
<evidence type="ECO:0000256" key="7">
    <source>
        <dbReference type="SAM" id="Phobius"/>
    </source>
</evidence>
<feature type="transmembrane region" description="Helical" evidence="7">
    <location>
        <begin position="68"/>
        <end position="88"/>
    </location>
</feature>
<comment type="subcellular location">
    <subcellularLocation>
        <location evidence="1">Cell membrane</location>
        <topology evidence="1">Multi-pass membrane protein</topology>
    </subcellularLocation>
</comment>
<keyword evidence="5 7" id="KW-1133">Transmembrane helix</keyword>
<organism evidence="8">
    <name type="scientific">Ignavibacterium album</name>
    <dbReference type="NCBI Taxonomy" id="591197"/>
    <lineage>
        <taxon>Bacteria</taxon>
        <taxon>Pseudomonadati</taxon>
        <taxon>Ignavibacteriota</taxon>
        <taxon>Ignavibacteria</taxon>
        <taxon>Ignavibacteriales</taxon>
        <taxon>Ignavibacteriaceae</taxon>
        <taxon>Ignavibacterium</taxon>
    </lineage>
</organism>
<dbReference type="InterPro" id="IPR032808">
    <property type="entry name" value="DoxX"/>
</dbReference>
<feature type="transmembrane region" description="Helical" evidence="7">
    <location>
        <begin position="37"/>
        <end position="62"/>
    </location>
</feature>
<keyword evidence="4 7" id="KW-0812">Transmembrane</keyword>
<evidence type="ECO:0000256" key="2">
    <source>
        <dbReference type="ARBA" id="ARBA00006679"/>
    </source>
</evidence>
<gene>
    <name evidence="8" type="ORF">ENS56_07870</name>
</gene>
<evidence type="ECO:0000256" key="1">
    <source>
        <dbReference type="ARBA" id="ARBA00004651"/>
    </source>
</evidence>
<reference evidence="8" key="1">
    <citation type="journal article" date="2020" name="mSystems">
        <title>Genome- and Community-Level Interaction Insights into Carbon Utilization and Element Cycling Functions of Hydrothermarchaeota in Hydrothermal Sediment.</title>
        <authorList>
            <person name="Zhou Z."/>
            <person name="Liu Y."/>
            <person name="Xu W."/>
            <person name="Pan J."/>
            <person name="Luo Z.H."/>
            <person name="Li M."/>
        </authorList>
    </citation>
    <scope>NUCLEOTIDE SEQUENCE [LARGE SCALE GENOMIC DNA]</scope>
    <source>
        <strain evidence="8">SpSt-500</strain>
    </source>
</reference>
<keyword evidence="3" id="KW-1003">Cell membrane</keyword>
<dbReference type="GO" id="GO:0005886">
    <property type="term" value="C:plasma membrane"/>
    <property type="evidence" value="ECO:0007669"/>
    <property type="project" value="UniProtKB-SubCell"/>
</dbReference>
<dbReference type="PANTHER" id="PTHR33452:SF1">
    <property type="entry name" value="INNER MEMBRANE PROTEIN YPHA-RELATED"/>
    <property type="match status" value="1"/>
</dbReference>
<dbReference type="PANTHER" id="PTHR33452">
    <property type="entry name" value="OXIDOREDUCTASE CATD-RELATED"/>
    <property type="match status" value="1"/>
</dbReference>
<feature type="transmembrane region" description="Helical" evidence="7">
    <location>
        <begin position="100"/>
        <end position="120"/>
    </location>
</feature>
<keyword evidence="6 7" id="KW-0472">Membrane</keyword>
<evidence type="ECO:0000313" key="8">
    <source>
        <dbReference type="EMBL" id="HGT47936.1"/>
    </source>
</evidence>
<sequence length="132" mass="14659">MKYLPLIGRILFSLMFITSGFGHLFSSAQMVAYAEQMGLPLASVLVPLTGIMILLGGLSVVLGYQSKWGALLLIIFLIPTTFIMHPFWKIEDAMQAQMQMIMFMKNLSMLGGAILIYYFGTGPLSLDKKESK</sequence>
<dbReference type="Pfam" id="PF07681">
    <property type="entry name" value="DoxX"/>
    <property type="match status" value="1"/>
</dbReference>
<accession>A0A832G6U6</accession>
<proteinExistence type="inferred from homology"/>
<name>A0A832G6U6_9BACT</name>
<evidence type="ECO:0000256" key="4">
    <source>
        <dbReference type="ARBA" id="ARBA00022692"/>
    </source>
</evidence>
<evidence type="ECO:0000256" key="6">
    <source>
        <dbReference type="ARBA" id="ARBA00023136"/>
    </source>
</evidence>
<evidence type="ECO:0000256" key="5">
    <source>
        <dbReference type="ARBA" id="ARBA00022989"/>
    </source>
</evidence>
<evidence type="ECO:0000256" key="3">
    <source>
        <dbReference type="ARBA" id="ARBA00022475"/>
    </source>
</evidence>
<dbReference type="AlphaFoldDB" id="A0A832G6U6"/>
<protein>
    <submittedName>
        <fullName evidence="8">DoxX family protein</fullName>
    </submittedName>
</protein>
<comment type="similarity">
    <text evidence="2">Belongs to the DoxX family.</text>
</comment>